<evidence type="ECO:0000259" key="3">
    <source>
        <dbReference type="PROSITE" id="PS51752"/>
    </source>
</evidence>
<comment type="subcellular location">
    <subcellularLocation>
        <location evidence="2">Secreted</location>
        <location evidence="2">Extracellular space</location>
        <location evidence="2">Apoplast</location>
    </subcellularLocation>
</comment>
<comment type="subunit">
    <text evidence="2">Homodimer.</text>
</comment>
<protein>
    <recommendedName>
        <fullName evidence="2">Dirigent protein</fullName>
    </recommendedName>
</protein>
<dbReference type="EnsemblPlants" id="TraesCS7B02G479700.1">
    <property type="protein sequence ID" value="TraesCS7B02G479700.1"/>
    <property type="gene ID" value="TraesCS7B02G479700"/>
</dbReference>
<dbReference type="CDD" id="cd09612">
    <property type="entry name" value="Jacalin"/>
    <property type="match status" value="1"/>
</dbReference>
<keyword evidence="1" id="KW-0430">Lectin</keyword>
<dbReference type="Gramene" id="TraesCS7B02G479700.1">
    <property type="protein sequence ID" value="TraesCS7B02G479700.1"/>
    <property type="gene ID" value="TraesCS7B02G479700"/>
</dbReference>
<dbReference type="InterPro" id="IPR033734">
    <property type="entry name" value="Jacalin-like_lectin_dom_plant"/>
</dbReference>
<dbReference type="InterPro" id="IPR036404">
    <property type="entry name" value="Jacalin-like_lectin_dom_sf"/>
</dbReference>
<dbReference type="PANTHER" id="PTHR46506">
    <property type="entry name" value="OS05G0143600 PROTEIN"/>
    <property type="match status" value="1"/>
</dbReference>
<dbReference type="RefSeq" id="XP_044435268.1">
    <property type="nucleotide sequence ID" value="XM_044579333.1"/>
</dbReference>
<dbReference type="GO" id="GO:0030246">
    <property type="term" value="F:carbohydrate binding"/>
    <property type="evidence" value="ECO:0007669"/>
    <property type="project" value="UniProtKB-KW"/>
</dbReference>
<proteinExistence type="inferred from homology"/>
<keyword evidence="2" id="KW-0964">Secreted</keyword>
<reference evidence="4" key="2">
    <citation type="submission" date="2018-10" db="UniProtKB">
        <authorList>
            <consortium name="EnsemblPlants"/>
        </authorList>
    </citation>
    <scope>IDENTIFICATION</scope>
</reference>
<name>A0A3B6SU80_WHEAT</name>
<dbReference type="Pfam" id="PF03018">
    <property type="entry name" value="Dirigent"/>
    <property type="match status" value="1"/>
</dbReference>
<dbReference type="SMART" id="SM00915">
    <property type="entry name" value="Jacalin"/>
    <property type="match status" value="1"/>
</dbReference>
<dbReference type="InterPro" id="IPR001229">
    <property type="entry name" value="Jacalin-like_lectin_dom"/>
</dbReference>
<dbReference type="STRING" id="4565.A0A3B6SU80"/>
<evidence type="ECO:0000313" key="4">
    <source>
        <dbReference type="EnsemblPlants" id="TraesCS7B02G479700.1"/>
    </source>
</evidence>
<dbReference type="Gramene" id="TraesCS7B03G1288600.1">
    <property type="protein sequence ID" value="TraesCS7B03G1288600.1.CDS"/>
    <property type="gene ID" value="TraesCS7B03G1288600"/>
</dbReference>
<evidence type="ECO:0000256" key="2">
    <source>
        <dbReference type="RuleBase" id="RU363099"/>
    </source>
</evidence>
<dbReference type="SMR" id="A0A3B6SU80"/>
<dbReference type="SUPFAM" id="SSF51101">
    <property type="entry name" value="Mannose-binding lectins"/>
    <property type="match status" value="1"/>
</dbReference>
<feature type="domain" description="Jacalin-type lectin" evidence="3">
    <location>
        <begin position="160"/>
        <end position="310"/>
    </location>
</feature>
<dbReference type="InterPro" id="IPR004265">
    <property type="entry name" value="Dirigent"/>
</dbReference>
<organism evidence="4">
    <name type="scientific">Triticum aestivum</name>
    <name type="common">Wheat</name>
    <dbReference type="NCBI Taxonomy" id="4565"/>
    <lineage>
        <taxon>Eukaryota</taxon>
        <taxon>Viridiplantae</taxon>
        <taxon>Streptophyta</taxon>
        <taxon>Embryophyta</taxon>
        <taxon>Tracheophyta</taxon>
        <taxon>Spermatophyta</taxon>
        <taxon>Magnoliopsida</taxon>
        <taxon>Liliopsida</taxon>
        <taxon>Poales</taxon>
        <taxon>Poaceae</taxon>
        <taxon>BOP clade</taxon>
        <taxon>Pooideae</taxon>
        <taxon>Triticodae</taxon>
        <taxon>Triticeae</taxon>
        <taxon>Triticinae</taxon>
        <taxon>Triticum</taxon>
    </lineage>
</organism>
<comment type="similarity">
    <text evidence="2">Belongs to the plant dirigent protein family.</text>
</comment>
<dbReference type="KEGG" id="taes:123161513"/>
<keyword evidence="5" id="KW-1185">Reference proteome</keyword>
<dbReference type="GeneID" id="123161513"/>
<gene>
    <name evidence="4" type="primary">LOC123161513</name>
</gene>
<dbReference type="Gene3D" id="2.100.10.30">
    <property type="entry name" value="Jacalin-like lectin domain"/>
    <property type="match status" value="1"/>
</dbReference>
<evidence type="ECO:0000256" key="1">
    <source>
        <dbReference type="ARBA" id="ARBA00022734"/>
    </source>
</evidence>
<evidence type="ECO:0000313" key="5">
    <source>
        <dbReference type="Proteomes" id="UP000019116"/>
    </source>
</evidence>
<dbReference type="OrthoDB" id="693107at2759"/>
<dbReference type="Proteomes" id="UP000019116">
    <property type="component" value="Chromosome 7B"/>
</dbReference>
<dbReference type="GO" id="GO:0048046">
    <property type="term" value="C:apoplast"/>
    <property type="evidence" value="ECO:0007669"/>
    <property type="project" value="UniProtKB-SubCell"/>
</dbReference>
<dbReference type="PROSITE" id="PS51752">
    <property type="entry name" value="JACALIN_LECTIN"/>
    <property type="match status" value="1"/>
</dbReference>
<accession>A0A3B6SU80</accession>
<sequence>MANPPNFHAASFDGAVENTEFNFRSLYLHHIFSGPNPTQAGIVSKDATTGWGSTVVNNWPIYDGVGHDAKLLARAQGLHINAGSWHNSFTIVFETERFKESTLQVMGTSVHEGQWSIVGGTADLAMARGVIEKKLHEKKNGGDIIELTIHGFCHMQIPTLVKSGPWGGNGGSAVDSEKPSRIESITILYKGIIASFEYTYIDYYGNRRTSGPWGSENPNCAEIMLGPGEIVTAVSGTVIKHDTYVGTKVDVVQTLKFVTKKKTYGPYGNLDYNKELGTPFSAVAPDDKAIVGFFGRTDDKYLNEIGVYIA</sequence>
<reference evidence="4" key="1">
    <citation type="submission" date="2018-08" db="EMBL/GenBank/DDBJ databases">
        <authorList>
            <person name="Rossello M."/>
        </authorList>
    </citation>
    <scope>NUCLEOTIDE SEQUENCE [LARGE SCALE GENOMIC DNA]</scope>
    <source>
        <strain evidence="4">cv. Chinese Spring</strain>
    </source>
</reference>
<dbReference type="Pfam" id="PF01419">
    <property type="entry name" value="Jacalin"/>
    <property type="match status" value="1"/>
</dbReference>
<dbReference type="AlphaFoldDB" id="A0A3B6SU80"/>
<keyword evidence="2" id="KW-0052">Apoplast</keyword>
<comment type="function">
    <text evidence="2">Dirigent proteins impart stereoselectivity on the phenoxy radical-coupling reaction, yielding optically active lignans from two molecules of coniferyl alcohol in the biosynthesis of lignans, flavonolignans, and alkaloids and thus plays a central role in plant secondary metabolism.</text>
</comment>